<accession>A0A366MRA7</accession>
<dbReference type="OrthoDB" id="5344938at2"/>
<proteinExistence type="predicted"/>
<dbReference type="EMBL" id="PDKB01000026">
    <property type="protein sequence ID" value="RBQ28029.1"/>
    <property type="molecule type" value="Genomic_DNA"/>
</dbReference>
<comment type="caution">
    <text evidence="1">The sequence shown here is derived from an EMBL/GenBank/DDBJ whole genome shotgun (WGS) entry which is preliminary data.</text>
</comment>
<dbReference type="AlphaFoldDB" id="A0A366MRA7"/>
<sequence>MPKFLLFFILTTFAFSSSIDFEEEKYVNALQTSVYKYGNIDIKDHIITVSYKNLSSSYIFYEDYFILKDKDNEQKLSYDEKVELSLFYKLISFIYKDRKDRVEEFFKLQNIDENSVLIPNEYVSNAIEKIEFKKDENRLKFLKIYFKNEDYIKIVQK</sequence>
<protein>
    <submittedName>
        <fullName evidence="1">Uncharacterized protein</fullName>
    </submittedName>
</protein>
<evidence type="ECO:0000313" key="2">
    <source>
        <dbReference type="Proteomes" id="UP000252669"/>
    </source>
</evidence>
<organism evidence="1 2">
    <name type="scientific">Aliarcobacter vitoriensis</name>
    <dbReference type="NCBI Taxonomy" id="2011099"/>
    <lineage>
        <taxon>Bacteria</taxon>
        <taxon>Pseudomonadati</taxon>
        <taxon>Campylobacterota</taxon>
        <taxon>Epsilonproteobacteria</taxon>
        <taxon>Campylobacterales</taxon>
        <taxon>Arcobacteraceae</taxon>
        <taxon>Aliarcobacter</taxon>
    </lineage>
</organism>
<evidence type="ECO:0000313" key="1">
    <source>
        <dbReference type="EMBL" id="RBQ28029.1"/>
    </source>
</evidence>
<reference evidence="1 2" key="1">
    <citation type="submission" date="2017-10" db="EMBL/GenBank/DDBJ databases">
        <title>Genomics of the genus Arcobacter.</title>
        <authorList>
            <person name="Perez-Cataluna A."/>
            <person name="Figueras M.J."/>
        </authorList>
    </citation>
    <scope>NUCLEOTIDE SEQUENCE [LARGE SCALE GENOMIC DNA]</scope>
    <source>
        <strain evidence="1 2">CECT 9230</strain>
    </source>
</reference>
<dbReference type="RefSeq" id="WP_113895355.1">
    <property type="nucleotide sequence ID" value="NZ_JANJGA010000024.1"/>
</dbReference>
<keyword evidence="2" id="KW-1185">Reference proteome</keyword>
<name>A0A366MRA7_9BACT</name>
<dbReference type="Proteomes" id="UP000252669">
    <property type="component" value="Unassembled WGS sequence"/>
</dbReference>
<gene>
    <name evidence="1" type="ORF">CRU91_11455</name>
</gene>